<feature type="compositionally biased region" description="Polar residues" evidence="1">
    <location>
        <begin position="1"/>
        <end position="17"/>
    </location>
</feature>
<organism evidence="2 3">
    <name type="scientific">Lachancea fermentati</name>
    <name type="common">Zygosaccharomyces fermentati</name>
    <dbReference type="NCBI Taxonomy" id="4955"/>
    <lineage>
        <taxon>Eukaryota</taxon>
        <taxon>Fungi</taxon>
        <taxon>Dikarya</taxon>
        <taxon>Ascomycota</taxon>
        <taxon>Saccharomycotina</taxon>
        <taxon>Saccharomycetes</taxon>
        <taxon>Saccharomycetales</taxon>
        <taxon>Saccharomycetaceae</taxon>
        <taxon>Lachancea</taxon>
    </lineage>
</organism>
<reference evidence="2 3" key="1">
    <citation type="submission" date="2016-03" db="EMBL/GenBank/DDBJ databases">
        <authorList>
            <person name="Devillers H."/>
        </authorList>
    </citation>
    <scope>NUCLEOTIDE SEQUENCE [LARGE SCALE GENOMIC DNA]</scope>
    <source>
        <strain evidence="2">CBS 6772</strain>
    </source>
</reference>
<keyword evidence="3" id="KW-1185">Reference proteome</keyword>
<protein>
    <submittedName>
        <fullName evidence="2">LAFE_0A01970g1_1</fullName>
    </submittedName>
</protein>
<evidence type="ECO:0000256" key="1">
    <source>
        <dbReference type="SAM" id="MobiDB-lite"/>
    </source>
</evidence>
<dbReference type="OMA" id="QYLWQEA"/>
<feature type="region of interest" description="Disordered" evidence="1">
    <location>
        <begin position="1"/>
        <end position="21"/>
    </location>
</feature>
<name>A0A1G4M6I4_LACFM</name>
<evidence type="ECO:0000313" key="3">
    <source>
        <dbReference type="Proteomes" id="UP000190831"/>
    </source>
</evidence>
<evidence type="ECO:0000313" key="2">
    <source>
        <dbReference type="EMBL" id="SCV99383.1"/>
    </source>
</evidence>
<accession>A0A1G4M6I4</accession>
<dbReference type="Proteomes" id="UP000190831">
    <property type="component" value="Chromosome A"/>
</dbReference>
<dbReference type="EMBL" id="LT598487">
    <property type="protein sequence ID" value="SCV99383.1"/>
    <property type="molecule type" value="Genomic_DNA"/>
</dbReference>
<sequence>MSKDNASSSTRSEATSHNLHELAAEWQGNEYRDKVRVEMLKQEVLQKVEQITCCLSADAKSPNAACDPKPVARLDWDELYEVSANVMDVYTKEVDDSLAALDKFYRKQYLWQEAAFTIDSHRGALRIGTAEDWMRNKEAHLEYMRQELSSSAQVIKKTIEELSQK</sequence>
<dbReference type="AlphaFoldDB" id="A0A1G4M6I4"/>
<gene>
    <name evidence="2" type="ORF">LAFE_0A01970G</name>
</gene>
<proteinExistence type="predicted"/>
<dbReference type="OrthoDB" id="4067025at2759"/>